<feature type="compositionally biased region" description="Polar residues" evidence="2">
    <location>
        <begin position="237"/>
        <end position="252"/>
    </location>
</feature>
<dbReference type="PANTHER" id="PTHR14332">
    <property type="entry name" value="DISRUPTED IN SCHIZOPHRENIA 1 PROTEIN"/>
    <property type="match status" value="1"/>
</dbReference>
<dbReference type="PANTHER" id="PTHR14332:SF3">
    <property type="entry name" value="DISRUPTED IN SCHIZOPHRENIA 1 PROTEIN"/>
    <property type="match status" value="1"/>
</dbReference>
<protein>
    <recommendedName>
        <fullName evidence="5">DISC1 scaffold protein</fullName>
    </recommendedName>
</protein>
<feature type="region of interest" description="Disordered" evidence="2">
    <location>
        <begin position="189"/>
        <end position="252"/>
    </location>
</feature>
<keyword evidence="1" id="KW-0175">Coiled coil</keyword>
<proteinExistence type="predicted"/>
<keyword evidence="4" id="KW-1185">Reference proteome</keyword>
<feature type="compositionally biased region" description="Gly residues" evidence="2">
    <location>
        <begin position="32"/>
        <end position="41"/>
    </location>
</feature>
<dbReference type="Proteomes" id="UP001591681">
    <property type="component" value="Unassembled WGS sequence"/>
</dbReference>
<accession>A0ABD1J6R5</accession>
<name>A0ABD1J6R5_9TELE</name>
<feature type="region of interest" description="Disordered" evidence="2">
    <location>
        <begin position="766"/>
        <end position="789"/>
    </location>
</feature>
<feature type="compositionally biased region" description="Polar residues" evidence="2">
    <location>
        <begin position="358"/>
        <end position="368"/>
    </location>
</feature>
<evidence type="ECO:0000313" key="4">
    <source>
        <dbReference type="Proteomes" id="UP001591681"/>
    </source>
</evidence>
<dbReference type="EMBL" id="JBHFQA010000018">
    <property type="protein sequence ID" value="KAL2082864.1"/>
    <property type="molecule type" value="Genomic_DNA"/>
</dbReference>
<comment type="caution">
    <text evidence="3">The sequence shown here is derived from an EMBL/GenBank/DDBJ whole genome shotgun (WGS) entry which is preliminary data.</text>
</comment>
<feature type="compositionally biased region" description="Low complexity" evidence="2">
    <location>
        <begin position="336"/>
        <end position="357"/>
    </location>
</feature>
<feature type="compositionally biased region" description="Low complexity" evidence="2">
    <location>
        <begin position="308"/>
        <end position="321"/>
    </location>
</feature>
<reference evidence="3 4" key="1">
    <citation type="submission" date="2024-09" db="EMBL/GenBank/DDBJ databases">
        <title>A chromosome-level genome assembly of Gray's grenadier anchovy, Coilia grayii.</title>
        <authorList>
            <person name="Fu Z."/>
        </authorList>
    </citation>
    <scope>NUCLEOTIDE SEQUENCE [LARGE SCALE GENOMIC DNA]</scope>
    <source>
        <strain evidence="3">G4</strain>
        <tissue evidence="3">Muscle</tissue>
    </source>
</reference>
<feature type="region of interest" description="Disordered" evidence="2">
    <location>
        <begin position="32"/>
        <end position="74"/>
    </location>
</feature>
<dbReference type="AlphaFoldDB" id="A0ABD1J6R5"/>
<organism evidence="3 4">
    <name type="scientific">Coilia grayii</name>
    <name type="common">Gray's grenadier anchovy</name>
    <dbReference type="NCBI Taxonomy" id="363190"/>
    <lineage>
        <taxon>Eukaryota</taxon>
        <taxon>Metazoa</taxon>
        <taxon>Chordata</taxon>
        <taxon>Craniata</taxon>
        <taxon>Vertebrata</taxon>
        <taxon>Euteleostomi</taxon>
        <taxon>Actinopterygii</taxon>
        <taxon>Neopterygii</taxon>
        <taxon>Teleostei</taxon>
        <taxon>Clupei</taxon>
        <taxon>Clupeiformes</taxon>
        <taxon>Clupeoidei</taxon>
        <taxon>Engraulidae</taxon>
        <taxon>Coilinae</taxon>
        <taxon>Coilia</taxon>
    </lineage>
</organism>
<feature type="coiled-coil region" evidence="1">
    <location>
        <begin position="529"/>
        <end position="556"/>
    </location>
</feature>
<feature type="coiled-coil region" evidence="1">
    <location>
        <begin position="656"/>
        <end position="711"/>
    </location>
</feature>
<evidence type="ECO:0000256" key="1">
    <source>
        <dbReference type="SAM" id="Coils"/>
    </source>
</evidence>
<evidence type="ECO:0000313" key="3">
    <source>
        <dbReference type="EMBL" id="KAL2082864.1"/>
    </source>
</evidence>
<sequence length="789" mass="85683">MFAGMVTLECQSTLMANSDGVHCRRCTPLLDGGPGTSGGGVSRKRSQRRPGYMRTDLPRQQGTGAGEQDGALGLPYGHQERAEASDVYGLCTSRGDQMNGVSPIKAKCHRPELVKESAKPVSYQTKNFTSSCEESCSGRGSLRSGSQLCSLYNSGSSSQTSPAKDTFNSSFSFIQMSLDASLDGTFADGSPSKDCLGQQTPEPPSCKRESPALDLALGSSYTPQHGGPQPAIRDQSALRSSPSDQSWATSQATNQTSVCLSVRVSSGCEEAPTYGAGRSVEKVPELFLEGEKWRGDEAMPWSGHERMSPSPLSSSSANARESPPDSDCCSLDTEATSSLSIDSSDTASASSLTSTTSGYESTTPQASDQSWDALMKKYEGALQERLQSTRANTKIESMMLKLQRLQQKAVLDDDYDSAERFGKKLGELSEERASLQPGLPSRHPAVCGLLDRLSTAVNSALRRTHTECQISTAVNSALRRTDTECRDTAETPGFGDAANSTETPQQRKELLLREKQIIESEVCELRARLAGLEARSAELEERIAREEQLQELEEVEGPVLRSCTPTHLRQMGRALEDLLTSQHRTRISLSPPSLLHRLQEQEQALSVSIKEATAKVVMSQRLGASLRRKVSESETQLLALHEAKLAAISGQDFGSARELKAEMRAVYGERDRLEGLAKRLQALSTGSTQDLSRMKEQRSQLKQDLQHRETQHGLDTLCHTCRNAPCPILHMQEESGGVINSWCGHSLMEQEVAARSLETQAATASSEWALGSDMQPAPQGITQPIRDEL</sequence>
<dbReference type="InterPro" id="IPR026081">
    <property type="entry name" value="DISC1"/>
</dbReference>
<gene>
    <name evidence="3" type="ORF">ACEWY4_020637</name>
</gene>
<evidence type="ECO:0000256" key="2">
    <source>
        <dbReference type="SAM" id="MobiDB-lite"/>
    </source>
</evidence>
<feature type="region of interest" description="Disordered" evidence="2">
    <location>
        <begin position="297"/>
        <end position="368"/>
    </location>
</feature>
<feature type="compositionally biased region" description="Basic and acidic residues" evidence="2">
    <location>
        <begin position="297"/>
        <end position="307"/>
    </location>
</feature>
<evidence type="ECO:0008006" key="5">
    <source>
        <dbReference type="Google" id="ProtNLM"/>
    </source>
</evidence>